<dbReference type="Proteomes" id="UP000203521">
    <property type="component" value="Segment"/>
</dbReference>
<dbReference type="EMBL" id="KU686194">
    <property type="protein sequence ID" value="AOV58001.1"/>
    <property type="molecule type" value="Genomic_DNA"/>
</dbReference>
<dbReference type="RefSeq" id="YP_007673010.1">
    <property type="nucleotide sequence ID" value="NC_020837.1"/>
</dbReference>
<dbReference type="EMBL" id="HQ634177">
    <property type="protein sequence ID" value="AGH26832.1"/>
    <property type="molecule type" value="Genomic_DNA"/>
</dbReference>
<dbReference type="Proteomes" id="UP000241610">
    <property type="component" value="Segment"/>
</dbReference>
<name>M4QIQ6_9CAUD</name>
<accession>M4QIQ6</accession>
<evidence type="ECO:0000313" key="1">
    <source>
        <dbReference type="EMBL" id="AGH26832.1"/>
    </source>
</evidence>
<reference evidence="1 5" key="1">
    <citation type="submission" date="2010-11" db="EMBL/GenBank/DDBJ databases">
        <title>The Genome Sequence of Synechococcus phage S-CAM1 0208SB26.</title>
        <authorList>
            <consortium name="The Broad Institute Genome Sequencing Platform"/>
            <person name="Henn M.R."/>
            <person name="Martiny J."/>
            <person name="Weihe C."/>
            <person name="Levin J."/>
            <person name="Malboeuf C."/>
            <person name="Casali M."/>
            <person name="Russ C."/>
            <person name="Lennon N."/>
            <person name="Chapman S.B."/>
            <person name="Erlich R."/>
            <person name="Young S.K."/>
            <person name="Yandava C."/>
            <person name="Zeng Q."/>
            <person name="Alvarado L."/>
            <person name="Anderson S."/>
            <person name="Berlin A."/>
            <person name="Chen Z."/>
            <person name="Freedman E."/>
            <person name="Gellesch M."/>
            <person name="Goldberg J."/>
            <person name="Green L."/>
            <person name="Griggs A."/>
            <person name="Gujja S."/>
            <person name="Heilman E.R."/>
            <person name="Heiman D."/>
            <person name="Hollinger A."/>
            <person name="Howarth C."/>
            <person name="Larson L."/>
            <person name="Mehta T."/>
            <person name="Pearson M."/>
            <person name="Roberts A."/>
            <person name="Ryan E."/>
            <person name="Saif S."/>
            <person name="Shea T."/>
            <person name="Shenoy N."/>
            <person name="Sisk P."/>
            <person name="Stolte C."/>
            <person name="Sykes S."/>
            <person name="White J."/>
            <person name="Haas B."/>
            <person name="Nusbaum C."/>
            <person name="Birren B."/>
        </authorList>
    </citation>
    <scope>NUCLEOTIDE SEQUENCE [LARGE SCALE GENOMIC DNA]</scope>
    <source>
        <strain evidence="1 5">S-CAM1</strain>
    </source>
</reference>
<proteinExistence type="predicted"/>
<dbReference type="KEGG" id="vg:15009514"/>
<dbReference type="Proteomes" id="UP000241591">
    <property type="component" value="Segment"/>
</dbReference>
<evidence type="ECO:0000313" key="2">
    <source>
        <dbReference type="EMBL" id="AOV57501.1"/>
    </source>
</evidence>
<evidence type="ECO:0000313" key="4">
    <source>
        <dbReference type="EMBL" id="AOV58001.1"/>
    </source>
</evidence>
<evidence type="ECO:0000313" key="3">
    <source>
        <dbReference type="EMBL" id="AOV57751.1"/>
    </source>
</evidence>
<protein>
    <submittedName>
        <fullName evidence="1">Uncharacterized protein</fullName>
    </submittedName>
</protein>
<gene>
    <name evidence="4" type="ORF">C030809_249</name>
    <name evidence="3" type="ORF">N170310_249</name>
    <name evidence="2" type="ORF">N330309_249</name>
    <name evidence="1" type="ORF">SXBG_00096</name>
</gene>
<keyword evidence="5" id="KW-1185">Reference proteome</keyword>
<dbReference type="EMBL" id="KU686193">
    <property type="protein sequence ID" value="AOV57751.1"/>
    <property type="molecule type" value="Genomic_DNA"/>
</dbReference>
<evidence type="ECO:0000313" key="6">
    <source>
        <dbReference type="Proteomes" id="UP000240287"/>
    </source>
</evidence>
<dbReference type="GeneID" id="15009514"/>
<sequence length="79" mass="9273">MPTYPVKNTQTGETKELHMSVREYDQWRLTNPDWDKDWQAGVAGVGEVGEWKHKMSKTHPGWNDIMTRASKIRNSTIEW</sequence>
<dbReference type="Proteomes" id="UP000240287">
    <property type="component" value="Genome"/>
</dbReference>
<evidence type="ECO:0000313" key="5">
    <source>
        <dbReference type="Proteomes" id="UP000203521"/>
    </source>
</evidence>
<organism evidence="1 5">
    <name type="scientific">Synechococcus phage S-CAM1</name>
    <dbReference type="NCBI Taxonomy" id="754037"/>
    <lineage>
        <taxon>Viruses</taxon>
        <taxon>Duplodnaviria</taxon>
        <taxon>Heunggongvirae</taxon>
        <taxon>Uroviricota</taxon>
        <taxon>Caudoviricetes</taxon>
        <taxon>Pantevenvirales</taxon>
        <taxon>Kyanoviridae</taxon>
        <taxon>Anaposvirus</taxon>
        <taxon>Anaposvirus socalone</taxon>
    </lineage>
</organism>
<evidence type="ECO:0000313" key="7">
    <source>
        <dbReference type="Proteomes" id="UP000241591"/>
    </source>
</evidence>
<reference evidence="6 7" key="2">
    <citation type="journal article" date="2016" name="Virology">
        <title>The genomic content and context of auxiliary metabolic genes in marine cyanomyoviruses.</title>
        <authorList>
            <person name="Crummett L.T."/>
            <person name="Puxty R.J."/>
            <person name="Weihe C."/>
            <person name="Marston M.F."/>
            <person name="Martiny J.B."/>
        </authorList>
    </citation>
    <scope>NUCLEOTIDE SEQUENCE [LARGE SCALE GENOMIC DNA]</scope>
    <source>
        <strain evidence="2">0309SB33</strain>
        <strain evidence="3">0310NB17</strain>
        <strain evidence="4">0809CC03</strain>
    </source>
</reference>
<dbReference type="EMBL" id="KU686192">
    <property type="protein sequence ID" value="AOV57501.1"/>
    <property type="molecule type" value="Genomic_DNA"/>
</dbReference>
<dbReference type="OrthoDB" id="24270at10239"/>